<proteinExistence type="predicted"/>
<evidence type="ECO:0000313" key="1">
    <source>
        <dbReference type="EMBL" id="CAB4780744.1"/>
    </source>
</evidence>
<organism evidence="1">
    <name type="scientific">freshwater metagenome</name>
    <dbReference type="NCBI Taxonomy" id="449393"/>
    <lineage>
        <taxon>unclassified sequences</taxon>
        <taxon>metagenomes</taxon>
        <taxon>ecological metagenomes</taxon>
    </lineage>
</organism>
<dbReference type="PANTHER" id="PTHR12277">
    <property type="entry name" value="ALPHA/BETA HYDROLASE DOMAIN-CONTAINING PROTEIN"/>
    <property type="match status" value="1"/>
</dbReference>
<dbReference type="Gene3D" id="3.40.50.1820">
    <property type="entry name" value="alpha/beta hydrolase"/>
    <property type="match status" value="1"/>
</dbReference>
<dbReference type="AlphaFoldDB" id="A0A6J6WBU7"/>
<dbReference type="SUPFAM" id="SSF53474">
    <property type="entry name" value="alpha/beta-Hydrolases"/>
    <property type="match status" value="1"/>
</dbReference>
<protein>
    <submittedName>
        <fullName evidence="1">Unannotated protein</fullName>
    </submittedName>
</protein>
<gene>
    <name evidence="1" type="ORF">UFOPK2958_00519</name>
</gene>
<dbReference type="EMBL" id="CAFAAB010000042">
    <property type="protein sequence ID" value="CAB4780744.1"/>
    <property type="molecule type" value="Genomic_DNA"/>
</dbReference>
<sequence length="247" mass="26623">MQLHERLASGESELDLHVFQSESRTPVERTLILLHGLPRALGMGRTAAGMLPELGEHLAHESGWLVATGTMSGVGASTGTFSGTQWLADLTTIVDRLSEEEHPIACAAFGLGGNVALHLAAHDERIRGVATFATSAHLDEWCGEATKFRAQINRAGVVQSGQQLLEADELIRDVLQLDPLGSIAKIPPRRLLIGHGAEDLEVPVTNARDLYAAAEEHAELRIIQGAGHTLRADPRMVATLLGWLDRH</sequence>
<dbReference type="InterPro" id="IPR029058">
    <property type="entry name" value="AB_hydrolase_fold"/>
</dbReference>
<reference evidence="1" key="1">
    <citation type="submission" date="2020-05" db="EMBL/GenBank/DDBJ databases">
        <authorList>
            <person name="Chiriac C."/>
            <person name="Salcher M."/>
            <person name="Ghai R."/>
            <person name="Kavagutti S V."/>
        </authorList>
    </citation>
    <scope>NUCLEOTIDE SEQUENCE</scope>
</reference>
<accession>A0A6J6WBU7</accession>
<name>A0A6J6WBU7_9ZZZZ</name>